<protein>
    <submittedName>
        <fullName evidence="7">Uncharacterized ABC transporter inner membrane permease YadH</fullName>
    </submittedName>
</protein>
<dbReference type="NCBIfam" id="NF011648">
    <property type="entry name" value="PRK15066.1"/>
    <property type="match status" value="1"/>
</dbReference>
<dbReference type="InterPro" id="IPR052522">
    <property type="entry name" value="ABC-2_transport_permease"/>
</dbReference>
<evidence type="ECO:0000256" key="5">
    <source>
        <dbReference type="SAM" id="Phobius"/>
    </source>
</evidence>
<dbReference type="EMBL" id="UOFT01000012">
    <property type="protein sequence ID" value="VAW91656.1"/>
    <property type="molecule type" value="Genomic_DNA"/>
</dbReference>
<dbReference type="PROSITE" id="PS51012">
    <property type="entry name" value="ABC_TM2"/>
    <property type="match status" value="1"/>
</dbReference>
<sequence length="257" mass="28605">MTLEQQFTAFKTIVVKEILRFARIWVQTIVPAVITTSLYFLIFGNLIGSQLGDINGYSYIDYIVPGIILMSVITNAYGNVVSSFYGHKFQHHVEEMLVSPMPNSVLLAGFVVGGVARAIVVGGVVTLVATFYTDIHFEHIFITLAVVILTAILFSLAGFVNAIYANSFDDISIIPTFVLTPLTYLGGIFFSIEMLSTFWQNIALFNPILYMVNAMRFGMLGVSDIEITTAFIIIVVFLVCLYWFCLYLLKNGIGLRN</sequence>
<evidence type="ECO:0000256" key="3">
    <source>
        <dbReference type="ARBA" id="ARBA00022989"/>
    </source>
</evidence>
<dbReference type="InterPro" id="IPR013525">
    <property type="entry name" value="ABC2_TM"/>
</dbReference>
<evidence type="ECO:0000256" key="2">
    <source>
        <dbReference type="ARBA" id="ARBA00022692"/>
    </source>
</evidence>
<accession>A0A3B1AGA2</accession>
<dbReference type="InterPro" id="IPR047817">
    <property type="entry name" value="ABC2_TM_bact-type"/>
</dbReference>
<dbReference type="GO" id="GO:0140359">
    <property type="term" value="F:ABC-type transporter activity"/>
    <property type="evidence" value="ECO:0007669"/>
    <property type="project" value="InterPro"/>
</dbReference>
<evidence type="ECO:0000256" key="1">
    <source>
        <dbReference type="ARBA" id="ARBA00004141"/>
    </source>
</evidence>
<evidence type="ECO:0000256" key="4">
    <source>
        <dbReference type="ARBA" id="ARBA00023136"/>
    </source>
</evidence>
<keyword evidence="2 5" id="KW-0812">Transmembrane</keyword>
<feature type="domain" description="ABC transmembrane type-2" evidence="6">
    <location>
        <begin position="23"/>
        <end position="252"/>
    </location>
</feature>
<gene>
    <name evidence="7" type="ORF">MNBD_GAMMA23-1605</name>
</gene>
<feature type="transmembrane region" description="Helical" evidence="5">
    <location>
        <begin position="105"/>
        <end position="128"/>
    </location>
</feature>
<dbReference type="PRINTS" id="PR00164">
    <property type="entry name" value="ABC2TRNSPORT"/>
</dbReference>
<feature type="transmembrane region" description="Helical" evidence="5">
    <location>
        <begin position="171"/>
        <end position="190"/>
    </location>
</feature>
<evidence type="ECO:0000313" key="7">
    <source>
        <dbReference type="EMBL" id="VAW91656.1"/>
    </source>
</evidence>
<dbReference type="GO" id="GO:0043190">
    <property type="term" value="C:ATP-binding cassette (ABC) transporter complex"/>
    <property type="evidence" value="ECO:0007669"/>
    <property type="project" value="InterPro"/>
</dbReference>
<name>A0A3B1AGA2_9ZZZZ</name>
<organism evidence="7">
    <name type="scientific">hydrothermal vent metagenome</name>
    <dbReference type="NCBI Taxonomy" id="652676"/>
    <lineage>
        <taxon>unclassified sequences</taxon>
        <taxon>metagenomes</taxon>
        <taxon>ecological metagenomes</taxon>
    </lineage>
</organism>
<dbReference type="PIRSF" id="PIRSF006648">
    <property type="entry name" value="DrrB"/>
    <property type="match status" value="1"/>
</dbReference>
<dbReference type="PANTHER" id="PTHR43332:SF2">
    <property type="entry name" value="INNER MEMBRANE TRANSPORT PERMEASE YADH"/>
    <property type="match status" value="1"/>
</dbReference>
<dbReference type="AlphaFoldDB" id="A0A3B1AGA2"/>
<evidence type="ECO:0000259" key="6">
    <source>
        <dbReference type="PROSITE" id="PS51012"/>
    </source>
</evidence>
<dbReference type="InterPro" id="IPR000412">
    <property type="entry name" value="ABC_2_transport"/>
</dbReference>
<reference evidence="7" key="1">
    <citation type="submission" date="2018-06" db="EMBL/GenBank/DDBJ databases">
        <authorList>
            <person name="Zhirakovskaya E."/>
        </authorList>
    </citation>
    <scope>NUCLEOTIDE SEQUENCE</scope>
</reference>
<feature type="transmembrane region" description="Helical" evidence="5">
    <location>
        <begin position="59"/>
        <end position="85"/>
    </location>
</feature>
<feature type="transmembrane region" description="Helical" evidence="5">
    <location>
        <begin position="24"/>
        <end position="47"/>
    </location>
</feature>
<dbReference type="PANTHER" id="PTHR43332">
    <property type="entry name" value="INNER MEMBRANE TRANSPORT PERMEASE YADH-RELATED"/>
    <property type="match status" value="1"/>
</dbReference>
<feature type="transmembrane region" description="Helical" evidence="5">
    <location>
        <begin position="227"/>
        <end position="249"/>
    </location>
</feature>
<comment type="subcellular location">
    <subcellularLocation>
        <location evidence="1">Membrane</location>
        <topology evidence="1">Multi-pass membrane protein</topology>
    </subcellularLocation>
</comment>
<dbReference type="Pfam" id="PF01061">
    <property type="entry name" value="ABC2_membrane"/>
    <property type="match status" value="1"/>
</dbReference>
<keyword evidence="3 5" id="KW-1133">Transmembrane helix</keyword>
<proteinExistence type="predicted"/>
<feature type="transmembrane region" description="Helical" evidence="5">
    <location>
        <begin position="140"/>
        <end position="165"/>
    </location>
</feature>
<keyword evidence="4 5" id="KW-0472">Membrane</keyword>